<sequence length="201" mass="22840">MSPPSHSHVRTTAALAQFLSTTGPPEPSVSPQRQLLARLRVVGKKKSNHSMNNHPPAYPRPKHIPLPVYQPPPPASFEENQYQYHHPSTTTTTGTPLEKEQSNDTITPSNDEREGMDMMDNNNNSECPYCHSPRSHQRRKRRTSCPAAIKYTPVQFAKPTDNLTSQEAKMLFTMIERLQMQLAREQASRRMLEQTLATQKI</sequence>
<dbReference type="AlphaFoldDB" id="A0A068RX96"/>
<dbReference type="OrthoDB" id="2290760at2759"/>
<evidence type="ECO:0000256" key="1">
    <source>
        <dbReference type="SAM" id="MobiDB-lite"/>
    </source>
</evidence>
<accession>A0A068RX96</accession>
<dbReference type="VEuPathDB" id="FungiDB:LCOR_05615.1"/>
<protein>
    <submittedName>
        <fullName evidence="2">Uncharacterized protein</fullName>
    </submittedName>
</protein>
<organism evidence="2 3">
    <name type="scientific">Lichtheimia corymbifera JMRC:FSU:9682</name>
    <dbReference type="NCBI Taxonomy" id="1263082"/>
    <lineage>
        <taxon>Eukaryota</taxon>
        <taxon>Fungi</taxon>
        <taxon>Fungi incertae sedis</taxon>
        <taxon>Mucoromycota</taxon>
        <taxon>Mucoromycotina</taxon>
        <taxon>Mucoromycetes</taxon>
        <taxon>Mucorales</taxon>
        <taxon>Lichtheimiaceae</taxon>
        <taxon>Lichtheimia</taxon>
    </lineage>
</organism>
<dbReference type="Proteomes" id="UP000027586">
    <property type="component" value="Unassembled WGS sequence"/>
</dbReference>
<gene>
    <name evidence="2" type="ORF">LCOR_05615.1</name>
</gene>
<feature type="region of interest" description="Disordered" evidence="1">
    <location>
        <begin position="1"/>
        <end position="113"/>
    </location>
</feature>
<feature type="compositionally biased region" description="Polar residues" evidence="1">
    <location>
        <begin position="78"/>
        <end position="88"/>
    </location>
</feature>
<keyword evidence="3" id="KW-1185">Reference proteome</keyword>
<dbReference type="EMBL" id="CBTN010000022">
    <property type="protein sequence ID" value="CDH54365.1"/>
    <property type="molecule type" value="Genomic_DNA"/>
</dbReference>
<proteinExistence type="predicted"/>
<name>A0A068RX96_9FUNG</name>
<comment type="caution">
    <text evidence="2">The sequence shown here is derived from an EMBL/GenBank/DDBJ whole genome shotgun (WGS) entry which is preliminary data.</text>
</comment>
<evidence type="ECO:0000313" key="3">
    <source>
        <dbReference type="Proteomes" id="UP000027586"/>
    </source>
</evidence>
<evidence type="ECO:0000313" key="2">
    <source>
        <dbReference type="EMBL" id="CDH54365.1"/>
    </source>
</evidence>
<reference evidence="2" key="1">
    <citation type="submission" date="2013-08" db="EMBL/GenBank/DDBJ databases">
        <title>Gene expansion shapes genome architecture in the human pathogen Lichtheimia corymbifera: an evolutionary genomics analysis in the ancient terrestrial Mucorales (Mucoromycotina).</title>
        <authorList>
            <person name="Schwartze V.U."/>
            <person name="Winter S."/>
            <person name="Shelest E."/>
            <person name="Marcet-Houben M."/>
            <person name="Horn F."/>
            <person name="Wehner S."/>
            <person name="Hoffmann K."/>
            <person name="Riege K."/>
            <person name="Sammeth M."/>
            <person name="Nowrousian M."/>
            <person name="Valiante V."/>
            <person name="Linde J."/>
            <person name="Jacobsen I.D."/>
            <person name="Marz M."/>
            <person name="Brakhage A.A."/>
            <person name="Gabaldon T."/>
            <person name="Bocker S."/>
            <person name="Voigt K."/>
        </authorList>
    </citation>
    <scope>NUCLEOTIDE SEQUENCE [LARGE SCALE GENOMIC DNA]</scope>
    <source>
        <strain evidence="2">FSU 9682</strain>
    </source>
</reference>
<feature type="compositionally biased region" description="Polar residues" evidence="1">
    <location>
        <begin position="18"/>
        <end position="33"/>
    </location>
</feature>